<proteinExistence type="predicted"/>
<dbReference type="GeneID" id="83199263"/>
<protein>
    <submittedName>
        <fullName evidence="2">Phosphoglycerate mutase family protein</fullName>
    </submittedName>
</protein>
<reference evidence="2" key="2">
    <citation type="journal article" date="2023" name="IMA Fungus">
        <title>Comparative genomic study of the Penicillium genus elucidates a diverse pangenome and 15 lateral gene transfer events.</title>
        <authorList>
            <person name="Petersen C."/>
            <person name="Sorensen T."/>
            <person name="Nielsen M.R."/>
            <person name="Sondergaard T.E."/>
            <person name="Sorensen J.L."/>
            <person name="Fitzpatrick D.A."/>
            <person name="Frisvad J.C."/>
            <person name="Nielsen K.L."/>
        </authorList>
    </citation>
    <scope>NUCLEOTIDE SEQUENCE</scope>
    <source>
        <strain evidence="2">IBT 19713</strain>
    </source>
</reference>
<dbReference type="Proteomes" id="UP001150941">
    <property type="component" value="Unassembled WGS sequence"/>
</dbReference>
<dbReference type="OrthoDB" id="425925at2759"/>
<organism evidence="2 3">
    <name type="scientific">Penicillium chermesinum</name>
    <dbReference type="NCBI Taxonomy" id="63820"/>
    <lineage>
        <taxon>Eukaryota</taxon>
        <taxon>Fungi</taxon>
        <taxon>Dikarya</taxon>
        <taxon>Ascomycota</taxon>
        <taxon>Pezizomycotina</taxon>
        <taxon>Eurotiomycetes</taxon>
        <taxon>Eurotiomycetidae</taxon>
        <taxon>Eurotiales</taxon>
        <taxon>Aspergillaceae</taxon>
        <taxon>Penicillium</taxon>
    </lineage>
</organism>
<accession>A0A9W9PJ25</accession>
<reference evidence="2" key="1">
    <citation type="submission" date="2022-11" db="EMBL/GenBank/DDBJ databases">
        <authorList>
            <person name="Petersen C."/>
        </authorList>
    </citation>
    <scope>NUCLEOTIDE SEQUENCE</scope>
    <source>
        <strain evidence="2">IBT 19713</strain>
    </source>
</reference>
<dbReference type="AlphaFoldDB" id="A0A9W9PJ25"/>
<comment type="caution">
    <text evidence="2">The sequence shown here is derived from an EMBL/GenBank/DDBJ whole genome shotgun (WGS) entry which is preliminary data.</text>
</comment>
<keyword evidence="1" id="KW-0732">Signal</keyword>
<dbReference type="EMBL" id="JAPQKS010000002">
    <property type="protein sequence ID" value="KAJ5247680.1"/>
    <property type="molecule type" value="Genomic_DNA"/>
</dbReference>
<dbReference type="PROSITE" id="PS51257">
    <property type="entry name" value="PROKAR_LIPOPROTEIN"/>
    <property type="match status" value="1"/>
</dbReference>
<gene>
    <name evidence="2" type="ORF">N7468_002663</name>
</gene>
<keyword evidence="3" id="KW-1185">Reference proteome</keyword>
<dbReference type="RefSeq" id="XP_058335101.1">
    <property type="nucleotide sequence ID" value="XM_058471960.1"/>
</dbReference>
<evidence type="ECO:0000313" key="2">
    <source>
        <dbReference type="EMBL" id="KAJ5247680.1"/>
    </source>
</evidence>
<sequence>MMHKCLFSIFALTGIAAACPDVYFIRHGEKPGDGGKGLSADGLERAQCIRDVFGAHSDYDIGYILAQRPKKNGKRARPYETVKPLAEDLGIEVDTSCDRDDPACVKEAVESYEGGGNILICWEHHRMTDLAEELGFEDAPLYPDDRYDLIWTDPYPYTRFADISSENCPGLD</sequence>
<feature type="signal peptide" evidence="1">
    <location>
        <begin position="1"/>
        <end position="17"/>
    </location>
</feature>
<feature type="chain" id="PRO_5040727369" evidence="1">
    <location>
        <begin position="18"/>
        <end position="172"/>
    </location>
</feature>
<name>A0A9W9PJ25_9EURO</name>
<evidence type="ECO:0000313" key="3">
    <source>
        <dbReference type="Proteomes" id="UP001150941"/>
    </source>
</evidence>
<evidence type="ECO:0000256" key="1">
    <source>
        <dbReference type="SAM" id="SignalP"/>
    </source>
</evidence>